<reference evidence="2" key="1">
    <citation type="journal article" date="2021" name="Genome Biol. Evol.">
        <title>A High-Quality Reference Genome for a Parasitic Bivalve with Doubly Uniparental Inheritance (Bivalvia: Unionida).</title>
        <authorList>
            <person name="Smith C.H."/>
        </authorList>
    </citation>
    <scope>NUCLEOTIDE SEQUENCE</scope>
    <source>
        <strain evidence="2">CHS0354</strain>
    </source>
</reference>
<evidence type="ECO:0000313" key="2">
    <source>
        <dbReference type="EMBL" id="KAK3582942.1"/>
    </source>
</evidence>
<dbReference type="Proteomes" id="UP001195483">
    <property type="component" value="Unassembled WGS sequence"/>
</dbReference>
<reference evidence="2" key="3">
    <citation type="submission" date="2023-05" db="EMBL/GenBank/DDBJ databases">
        <authorList>
            <person name="Smith C.H."/>
        </authorList>
    </citation>
    <scope>NUCLEOTIDE SEQUENCE</scope>
    <source>
        <strain evidence="2">CHS0354</strain>
        <tissue evidence="2">Mantle</tissue>
    </source>
</reference>
<organism evidence="2 3">
    <name type="scientific">Potamilus streckersoni</name>
    <dbReference type="NCBI Taxonomy" id="2493646"/>
    <lineage>
        <taxon>Eukaryota</taxon>
        <taxon>Metazoa</taxon>
        <taxon>Spiralia</taxon>
        <taxon>Lophotrochozoa</taxon>
        <taxon>Mollusca</taxon>
        <taxon>Bivalvia</taxon>
        <taxon>Autobranchia</taxon>
        <taxon>Heteroconchia</taxon>
        <taxon>Palaeoheterodonta</taxon>
        <taxon>Unionida</taxon>
        <taxon>Unionoidea</taxon>
        <taxon>Unionidae</taxon>
        <taxon>Ambleminae</taxon>
        <taxon>Lampsilini</taxon>
        <taxon>Potamilus</taxon>
    </lineage>
</organism>
<keyword evidence="3" id="KW-1185">Reference proteome</keyword>
<keyword evidence="1" id="KW-0812">Transmembrane</keyword>
<sequence>MTSVEYDLHLVSLGNLIVFLGNSVILLKIAYSVRGSSHTTQIWTLPIAVKQLPKDNKVTLDYHLEKCKGDPKCGCKDQIVLNKNDMARCRFHLSEEETAMQTLPTQHIFWYLSLLHLLNDSAERSTITIKGSEISSLDNSFQDLSIMEDPLYSAIKGLDQSCSDKMHAELDDLEK</sequence>
<evidence type="ECO:0000313" key="3">
    <source>
        <dbReference type="Proteomes" id="UP001195483"/>
    </source>
</evidence>
<dbReference type="AlphaFoldDB" id="A0AAE0S0A7"/>
<proteinExistence type="predicted"/>
<protein>
    <submittedName>
        <fullName evidence="2">Uncharacterized protein</fullName>
    </submittedName>
</protein>
<name>A0AAE0S0A7_9BIVA</name>
<keyword evidence="1" id="KW-0472">Membrane</keyword>
<dbReference type="EMBL" id="JAEAOA010001215">
    <property type="protein sequence ID" value="KAK3582942.1"/>
    <property type="molecule type" value="Genomic_DNA"/>
</dbReference>
<reference evidence="2" key="2">
    <citation type="journal article" date="2021" name="Genome Biol. Evol.">
        <title>Developing a high-quality reference genome for a parasitic bivalve with doubly uniparental inheritance (Bivalvia: Unionida).</title>
        <authorList>
            <person name="Smith C.H."/>
        </authorList>
    </citation>
    <scope>NUCLEOTIDE SEQUENCE</scope>
    <source>
        <strain evidence="2">CHS0354</strain>
        <tissue evidence="2">Mantle</tissue>
    </source>
</reference>
<feature type="transmembrane region" description="Helical" evidence="1">
    <location>
        <begin position="12"/>
        <end position="31"/>
    </location>
</feature>
<evidence type="ECO:0000256" key="1">
    <source>
        <dbReference type="SAM" id="Phobius"/>
    </source>
</evidence>
<accession>A0AAE0S0A7</accession>
<gene>
    <name evidence="2" type="ORF">CHS0354_019949</name>
</gene>
<comment type="caution">
    <text evidence="2">The sequence shown here is derived from an EMBL/GenBank/DDBJ whole genome shotgun (WGS) entry which is preliminary data.</text>
</comment>
<keyword evidence="1" id="KW-1133">Transmembrane helix</keyword>